<name>F2RAA7_STRVP</name>
<dbReference type="OrthoDB" id="4331657at2"/>
<evidence type="ECO:0000313" key="4">
    <source>
        <dbReference type="Proteomes" id="UP000006854"/>
    </source>
</evidence>
<gene>
    <name evidence="3" type="ordered locus">SVEN_3303</name>
</gene>
<keyword evidence="2" id="KW-0732">Signal</keyword>
<proteinExistence type="predicted"/>
<feature type="transmembrane region" description="Helical" evidence="1">
    <location>
        <begin position="27"/>
        <end position="50"/>
    </location>
</feature>
<reference evidence="3 4" key="1">
    <citation type="journal article" date="2011" name="BMC Genomics">
        <title>Genome-wide analysis of the role of GlnR in Streptomyces venezuelae provides new insights into global nitrogen regulation in actinomycetes.</title>
        <authorList>
            <person name="Pullan S.T."/>
            <person name="Bibb M.J."/>
            <person name="Merrick M."/>
        </authorList>
    </citation>
    <scope>NUCLEOTIDE SEQUENCE [LARGE SCALE GENOMIC DNA]</scope>
    <source>
        <strain evidence="4">ATCC 10712 / CBS 650.69 / DSM 40230 / JCM 4526 / NBRC 13096 / PD 04745</strain>
    </source>
</reference>
<dbReference type="AlphaFoldDB" id="F2RAA7"/>
<keyword evidence="1" id="KW-0812">Transmembrane</keyword>
<keyword evidence="1" id="KW-1133">Transmembrane helix</keyword>
<accession>F2RAA7</accession>
<dbReference type="STRING" id="953739.SVEN_3303"/>
<evidence type="ECO:0000256" key="1">
    <source>
        <dbReference type="SAM" id="Phobius"/>
    </source>
</evidence>
<evidence type="ECO:0000313" key="3">
    <source>
        <dbReference type="EMBL" id="CCA56589.1"/>
    </source>
</evidence>
<evidence type="ECO:0000256" key="2">
    <source>
        <dbReference type="SAM" id="SignalP"/>
    </source>
</evidence>
<dbReference type="PATRIC" id="fig|953739.5.peg.5525"/>
<dbReference type="KEGG" id="sve:SVEN_3303"/>
<sequence length="58" mass="5873">MRFVLWLLLAASVVANACVNTFAGLTGAAQITASVGTGVVLLGSAVGLWLTRPARTDA</sequence>
<dbReference type="RefSeq" id="WP_015034504.1">
    <property type="nucleotide sequence ID" value="NC_018750.1"/>
</dbReference>
<organism evidence="3 4">
    <name type="scientific">Streptomyces venezuelae (strain ATCC 10712 / CBS 650.69 / DSM 40230 / JCM 4526 / NBRC 13096 / PD 04745)</name>
    <dbReference type="NCBI Taxonomy" id="953739"/>
    <lineage>
        <taxon>Bacteria</taxon>
        <taxon>Bacillati</taxon>
        <taxon>Actinomycetota</taxon>
        <taxon>Actinomycetes</taxon>
        <taxon>Kitasatosporales</taxon>
        <taxon>Streptomycetaceae</taxon>
        <taxon>Streptomyces</taxon>
    </lineage>
</organism>
<feature type="chain" id="PRO_5003286251" evidence="2">
    <location>
        <begin position="18"/>
        <end position="58"/>
    </location>
</feature>
<dbReference type="EMBL" id="FR845719">
    <property type="protein sequence ID" value="CCA56589.1"/>
    <property type="molecule type" value="Genomic_DNA"/>
</dbReference>
<dbReference type="Proteomes" id="UP000006854">
    <property type="component" value="Chromosome"/>
</dbReference>
<keyword evidence="4" id="KW-1185">Reference proteome</keyword>
<keyword evidence="1" id="KW-0472">Membrane</keyword>
<feature type="signal peptide" evidence="2">
    <location>
        <begin position="1"/>
        <end position="17"/>
    </location>
</feature>
<protein>
    <submittedName>
        <fullName evidence="3">Uncharacterized protein</fullName>
    </submittedName>
</protein>
<dbReference type="HOGENOM" id="CLU_210492_1_0_11"/>
<dbReference type="GeneID" id="51868007"/>